<accession>A2DU84</accession>
<name>A2DU84_TRIV3</name>
<feature type="domain" description="ALK/LTK-like glycine-rich" evidence="16">
    <location>
        <begin position="39"/>
        <end position="221"/>
    </location>
</feature>
<reference evidence="17" key="2">
    <citation type="journal article" date="2007" name="Science">
        <title>Draft genome sequence of the sexually transmitted pathogen Trichomonas vaginalis.</title>
        <authorList>
            <person name="Carlton J.M."/>
            <person name="Hirt R.P."/>
            <person name="Silva J.C."/>
            <person name="Delcher A.L."/>
            <person name="Schatz M."/>
            <person name="Zhao Q."/>
            <person name="Wortman J.R."/>
            <person name="Bidwell S.L."/>
            <person name="Alsmark U.C.M."/>
            <person name="Besteiro S."/>
            <person name="Sicheritz-Ponten T."/>
            <person name="Noel C.J."/>
            <person name="Dacks J.B."/>
            <person name="Foster P.G."/>
            <person name="Simillion C."/>
            <person name="Van de Peer Y."/>
            <person name="Miranda-Saavedra D."/>
            <person name="Barton G.J."/>
            <person name="Westrop G.D."/>
            <person name="Mueller S."/>
            <person name="Dessi D."/>
            <person name="Fiori P.L."/>
            <person name="Ren Q."/>
            <person name="Paulsen I."/>
            <person name="Zhang H."/>
            <person name="Bastida-Corcuera F.D."/>
            <person name="Simoes-Barbosa A."/>
            <person name="Brown M.T."/>
            <person name="Hayes R.D."/>
            <person name="Mukherjee M."/>
            <person name="Okumura C.Y."/>
            <person name="Schneider R."/>
            <person name="Smith A.J."/>
            <person name="Vanacova S."/>
            <person name="Villalvazo M."/>
            <person name="Haas B.J."/>
            <person name="Pertea M."/>
            <person name="Feldblyum T.V."/>
            <person name="Utterback T.R."/>
            <person name="Shu C.L."/>
            <person name="Osoegawa K."/>
            <person name="de Jong P.J."/>
            <person name="Hrdy I."/>
            <person name="Horvathova L."/>
            <person name="Zubacova Z."/>
            <person name="Dolezal P."/>
            <person name="Malik S.B."/>
            <person name="Logsdon J.M. Jr."/>
            <person name="Henze K."/>
            <person name="Gupta A."/>
            <person name="Wang C.C."/>
            <person name="Dunne R.L."/>
            <person name="Upcroft J.A."/>
            <person name="Upcroft P."/>
            <person name="White O."/>
            <person name="Salzberg S.L."/>
            <person name="Tang P."/>
            <person name="Chiu C.-H."/>
            <person name="Lee Y.-S."/>
            <person name="Embley T.M."/>
            <person name="Coombs G.H."/>
            <person name="Mottram J.C."/>
            <person name="Tachezy J."/>
            <person name="Fraser-Liggett C.M."/>
            <person name="Johnson P.J."/>
        </authorList>
    </citation>
    <scope>NUCLEOTIDE SEQUENCE [LARGE SCALE GENOMIC DNA]</scope>
    <source>
        <strain evidence="17">G3</strain>
    </source>
</reference>
<keyword evidence="10" id="KW-1133">Transmembrane helix</keyword>
<evidence type="ECO:0000256" key="3">
    <source>
        <dbReference type="ARBA" id="ARBA00022475"/>
    </source>
</evidence>
<dbReference type="VEuPathDB" id="TrichDB:TVAGG3_0438220"/>
<keyword evidence="8" id="KW-0418">Kinase</keyword>
<evidence type="ECO:0000256" key="14">
    <source>
        <dbReference type="ARBA" id="ARBA00023170"/>
    </source>
</evidence>
<reference evidence="17" key="1">
    <citation type="submission" date="2006-10" db="EMBL/GenBank/DDBJ databases">
        <authorList>
            <person name="Amadeo P."/>
            <person name="Zhao Q."/>
            <person name="Wortman J."/>
            <person name="Fraser-Liggett C."/>
            <person name="Carlton J."/>
        </authorList>
    </citation>
    <scope>NUCLEOTIDE SEQUENCE</scope>
    <source>
        <strain evidence="17">G3</strain>
    </source>
</reference>
<dbReference type="AlphaFoldDB" id="A2DU84"/>
<keyword evidence="4" id="KW-0808">Transferase</keyword>
<keyword evidence="14" id="KW-0675">Receptor</keyword>
<keyword evidence="9" id="KW-0067">ATP-binding</keyword>
<evidence type="ECO:0000256" key="1">
    <source>
        <dbReference type="ARBA" id="ARBA00004251"/>
    </source>
</evidence>
<dbReference type="EC" id="2.7.10.1" evidence="2"/>
<dbReference type="GO" id="GO:0005524">
    <property type="term" value="F:ATP binding"/>
    <property type="evidence" value="ECO:0007669"/>
    <property type="project" value="UniProtKB-KW"/>
</dbReference>
<protein>
    <recommendedName>
        <fullName evidence="2">receptor protein-tyrosine kinase</fullName>
        <ecNumber evidence="2">2.7.10.1</ecNumber>
    </recommendedName>
</protein>
<keyword evidence="12" id="KW-0829">Tyrosine-protein kinase</keyword>
<evidence type="ECO:0000256" key="4">
    <source>
        <dbReference type="ARBA" id="ARBA00022679"/>
    </source>
</evidence>
<keyword evidence="15" id="KW-0325">Glycoprotein</keyword>
<dbReference type="Pfam" id="PF12810">
    <property type="entry name" value="ALK_LTK_GRD"/>
    <property type="match status" value="1"/>
</dbReference>
<keyword evidence="3" id="KW-1003">Cell membrane</keyword>
<dbReference type="InterPro" id="IPR055163">
    <property type="entry name" value="ALK/LTK-like_GRD"/>
</dbReference>
<evidence type="ECO:0000256" key="8">
    <source>
        <dbReference type="ARBA" id="ARBA00022777"/>
    </source>
</evidence>
<evidence type="ECO:0000256" key="9">
    <source>
        <dbReference type="ARBA" id="ARBA00022840"/>
    </source>
</evidence>
<proteinExistence type="predicted"/>
<keyword evidence="5" id="KW-0812">Transmembrane</keyword>
<evidence type="ECO:0000256" key="5">
    <source>
        <dbReference type="ARBA" id="ARBA00022692"/>
    </source>
</evidence>
<keyword evidence="13" id="KW-1015">Disulfide bond</keyword>
<keyword evidence="11" id="KW-0472">Membrane</keyword>
<evidence type="ECO:0000256" key="13">
    <source>
        <dbReference type="ARBA" id="ARBA00023157"/>
    </source>
</evidence>
<dbReference type="KEGG" id="tva:4774084"/>
<evidence type="ECO:0000256" key="12">
    <source>
        <dbReference type="ARBA" id="ARBA00023137"/>
    </source>
</evidence>
<evidence type="ECO:0000256" key="10">
    <source>
        <dbReference type="ARBA" id="ARBA00022989"/>
    </source>
</evidence>
<organism evidence="17 18">
    <name type="scientific">Trichomonas vaginalis (strain ATCC PRA-98 / G3)</name>
    <dbReference type="NCBI Taxonomy" id="412133"/>
    <lineage>
        <taxon>Eukaryota</taxon>
        <taxon>Metamonada</taxon>
        <taxon>Parabasalia</taxon>
        <taxon>Trichomonadida</taxon>
        <taxon>Trichomonadidae</taxon>
        <taxon>Trichomonas</taxon>
    </lineage>
</organism>
<evidence type="ECO:0000256" key="7">
    <source>
        <dbReference type="ARBA" id="ARBA00022741"/>
    </source>
</evidence>
<dbReference type="EMBL" id="DS113247">
    <property type="protein sequence ID" value="EAY16077.1"/>
    <property type="molecule type" value="Genomic_DNA"/>
</dbReference>
<evidence type="ECO:0000256" key="15">
    <source>
        <dbReference type="ARBA" id="ARBA00023180"/>
    </source>
</evidence>
<sequence>MIKYNLSKQGIGTLNVTRVKKSYTFGYPCNDSFYECTPYTVTLNPGDYQIEAWGSVGHFHVQSDPAIPGLGGYTSGVLKVNNTMNVYLFVGSTAFFNLLKQEDDRTFWFGGASSDIRLYVNESFEWSDPSSLRSRIMVSGGGGGAEWTGSIGGNAGGLIGGFGRSDCHTYGFDCTSVNAGGGAQTFGGSTAKSVIWISGISGLFGKSPINYAYKDMGGIGGNLLISRVLVVVVVHSSQDMKDVLH</sequence>
<evidence type="ECO:0000313" key="17">
    <source>
        <dbReference type="EMBL" id="EAY16077.1"/>
    </source>
</evidence>
<dbReference type="GO" id="GO:0005886">
    <property type="term" value="C:plasma membrane"/>
    <property type="evidence" value="ECO:0007669"/>
    <property type="project" value="UniProtKB-SubCell"/>
</dbReference>
<dbReference type="VEuPathDB" id="TrichDB:TVAG_278430"/>
<evidence type="ECO:0000256" key="11">
    <source>
        <dbReference type="ARBA" id="ARBA00023136"/>
    </source>
</evidence>
<evidence type="ECO:0000259" key="16">
    <source>
        <dbReference type="Pfam" id="PF12810"/>
    </source>
</evidence>
<gene>
    <name evidence="17" type="ORF">TVAG_278430</name>
</gene>
<keyword evidence="18" id="KW-1185">Reference proteome</keyword>
<evidence type="ECO:0000256" key="2">
    <source>
        <dbReference type="ARBA" id="ARBA00011902"/>
    </source>
</evidence>
<comment type="subcellular location">
    <subcellularLocation>
        <location evidence="1">Cell membrane</location>
        <topology evidence="1">Single-pass type I membrane protein</topology>
    </subcellularLocation>
</comment>
<dbReference type="RefSeq" id="XP_001328300.1">
    <property type="nucleotide sequence ID" value="XM_001328265.1"/>
</dbReference>
<dbReference type="Proteomes" id="UP000001542">
    <property type="component" value="Unassembled WGS sequence"/>
</dbReference>
<evidence type="ECO:0000256" key="6">
    <source>
        <dbReference type="ARBA" id="ARBA00022729"/>
    </source>
</evidence>
<dbReference type="GO" id="GO:0004714">
    <property type="term" value="F:transmembrane receptor protein tyrosine kinase activity"/>
    <property type="evidence" value="ECO:0007669"/>
    <property type="project" value="UniProtKB-EC"/>
</dbReference>
<dbReference type="InParanoid" id="A2DU84"/>
<keyword evidence="6" id="KW-0732">Signal</keyword>
<evidence type="ECO:0000313" key="18">
    <source>
        <dbReference type="Proteomes" id="UP000001542"/>
    </source>
</evidence>
<keyword evidence="7" id="KW-0547">Nucleotide-binding</keyword>